<dbReference type="SMART" id="SM00966">
    <property type="entry name" value="SpoVT_AbrB"/>
    <property type="match status" value="1"/>
</dbReference>
<reference evidence="2 3" key="1">
    <citation type="journal article" date="2024" name="Front. Plant Sci.">
        <title>Comprehensive phenomic and genomic studies of the species, Pectobacterium cacticida and proposal for reclassification as Alcorniella cacticida comb. nov.</title>
        <authorList>
            <person name="Jonca J."/>
            <person name="Pirhonen M."/>
            <person name="Waleron M.M."/>
            <person name="Gawor J."/>
            <person name="Mrozik A."/>
            <person name="Smoktunowicz M."/>
            <person name="Waleron K."/>
            <person name="Waleron M."/>
        </authorList>
    </citation>
    <scope>NUCLEOTIDE SEQUENCE [LARGE SCALE GENOMIC DNA]</scope>
    <source>
        <strain evidence="2 3">DPMP6</strain>
    </source>
</reference>
<dbReference type="Pfam" id="PF04014">
    <property type="entry name" value="MazE_antitoxin"/>
    <property type="match status" value="1"/>
</dbReference>
<keyword evidence="2" id="KW-0238">DNA-binding</keyword>
<gene>
    <name evidence="2" type="ORF">QNA12_14565</name>
</gene>
<sequence length="100" mass="11261">MSIVAEKTTGKSARLRKQGRAIVVTIPKEIALAMNWKEGEDVVLVQDDGALKIMPQTVKPRKRRMSPDELVSDLSAEDIQMLREATQPFQQLKPTGREIF</sequence>
<evidence type="ECO:0000313" key="2">
    <source>
        <dbReference type="EMBL" id="WWO37757.1"/>
    </source>
</evidence>
<evidence type="ECO:0000259" key="1">
    <source>
        <dbReference type="SMART" id="SM00966"/>
    </source>
</evidence>
<dbReference type="Gene3D" id="2.10.260.10">
    <property type="match status" value="1"/>
</dbReference>
<feature type="domain" description="SpoVT-AbrB" evidence="1">
    <location>
        <begin position="16"/>
        <end position="61"/>
    </location>
</feature>
<dbReference type="Proteomes" id="UP001379444">
    <property type="component" value="Chromosome"/>
</dbReference>
<organism evidence="2 3">
    <name type="scientific">Pectobacterium cacticida</name>
    <dbReference type="NCBI Taxonomy" id="69221"/>
    <lineage>
        <taxon>Bacteria</taxon>
        <taxon>Pseudomonadati</taxon>
        <taxon>Pseudomonadota</taxon>
        <taxon>Gammaproteobacteria</taxon>
        <taxon>Enterobacterales</taxon>
        <taxon>Pectobacteriaceae</taxon>
        <taxon>Pectobacterium</taxon>
    </lineage>
</organism>
<dbReference type="SUPFAM" id="SSF89447">
    <property type="entry name" value="AbrB/MazE/MraZ-like"/>
    <property type="match status" value="1"/>
</dbReference>
<dbReference type="InterPro" id="IPR007159">
    <property type="entry name" value="SpoVT-AbrB_dom"/>
</dbReference>
<dbReference type="EMBL" id="CP125967">
    <property type="protein sequence ID" value="WWO37757.1"/>
    <property type="molecule type" value="Genomic_DNA"/>
</dbReference>
<name>A0ABZ2G8M4_9GAMM</name>
<dbReference type="RefSeq" id="WP_264498181.1">
    <property type="nucleotide sequence ID" value="NZ_CP109947.1"/>
</dbReference>
<dbReference type="InterPro" id="IPR037914">
    <property type="entry name" value="SpoVT-AbrB_sf"/>
</dbReference>
<evidence type="ECO:0000313" key="3">
    <source>
        <dbReference type="Proteomes" id="UP001379444"/>
    </source>
</evidence>
<keyword evidence="3" id="KW-1185">Reference proteome</keyword>
<proteinExistence type="predicted"/>
<accession>A0ABZ2G8M4</accession>
<dbReference type="GO" id="GO:0003677">
    <property type="term" value="F:DNA binding"/>
    <property type="evidence" value="ECO:0007669"/>
    <property type="project" value="UniProtKB-KW"/>
</dbReference>
<protein>
    <submittedName>
        <fullName evidence="2">AbrB/MazE/SpoVT family DNA-binding domain-containing protein</fullName>
    </submittedName>
</protein>